<reference evidence="3" key="1">
    <citation type="submission" date="2015-10" db="EMBL/GenBank/DDBJ databases">
        <authorList>
            <person name="Gilbert D.G."/>
        </authorList>
    </citation>
    <scope>NUCLEOTIDE SEQUENCE</scope>
    <source>
        <strain evidence="3">Phyl III-seqv23</strain>
    </source>
</reference>
<dbReference type="InterPro" id="IPR024973">
    <property type="entry name" value="ESPR"/>
</dbReference>
<feature type="region of interest" description="Disordered" evidence="1">
    <location>
        <begin position="2394"/>
        <end position="2422"/>
    </location>
</feature>
<feature type="compositionally biased region" description="Low complexity" evidence="1">
    <location>
        <begin position="2401"/>
        <end position="2421"/>
    </location>
</feature>
<feature type="region of interest" description="Disordered" evidence="1">
    <location>
        <begin position="2635"/>
        <end position="2661"/>
    </location>
</feature>
<feature type="compositionally biased region" description="Low complexity" evidence="1">
    <location>
        <begin position="2636"/>
        <end position="2655"/>
    </location>
</feature>
<feature type="domain" description="Filamentous haemagglutinin FhaB/tRNA nuclease CdiA-like TPS" evidence="2">
    <location>
        <begin position="87"/>
        <end position="208"/>
    </location>
</feature>
<feature type="region of interest" description="Disordered" evidence="1">
    <location>
        <begin position="2338"/>
        <end position="2380"/>
    </location>
</feature>
<name>A0A0S4TZW2_RALSL</name>
<dbReference type="Pfam" id="PF05860">
    <property type="entry name" value="TPS"/>
    <property type="match status" value="1"/>
</dbReference>
<accession>A0A0S4TZW2</accession>
<dbReference type="InterPro" id="IPR008638">
    <property type="entry name" value="FhaB/CdiA-like_TPS"/>
</dbReference>
<dbReference type="InterPro" id="IPR011050">
    <property type="entry name" value="Pectin_lyase_fold/virulence"/>
</dbReference>
<dbReference type="Gene3D" id="2.160.20.10">
    <property type="entry name" value="Single-stranded right-handed beta-helix, Pectin lyase-like"/>
    <property type="match status" value="1"/>
</dbReference>
<feature type="compositionally biased region" description="Polar residues" evidence="1">
    <location>
        <begin position="2338"/>
        <end position="2349"/>
    </location>
</feature>
<dbReference type="InterPro" id="IPR025157">
    <property type="entry name" value="Hemagglutinin_rpt"/>
</dbReference>
<dbReference type="NCBIfam" id="TIGR01731">
    <property type="entry name" value="fil_hemag_20aa"/>
    <property type="match status" value="34"/>
</dbReference>
<organism evidence="3">
    <name type="scientific">Ralstonia solanacearum</name>
    <name type="common">Pseudomonas solanacearum</name>
    <dbReference type="NCBI Taxonomy" id="305"/>
    <lineage>
        <taxon>Bacteria</taxon>
        <taxon>Pseudomonadati</taxon>
        <taxon>Pseudomonadota</taxon>
        <taxon>Betaproteobacteria</taxon>
        <taxon>Burkholderiales</taxon>
        <taxon>Burkholderiaceae</taxon>
        <taxon>Ralstonia</taxon>
        <taxon>Ralstonia solanacearum species complex</taxon>
    </lineage>
</organism>
<dbReference type="Pfam" id="PF13332">
    <property type="entry name" value="Fil_haemagg_2"/>
    <property type="match status" value="5"/>
</dbReference>
<evidence type="ECO:0000256" key="1">
    <source>
        <dbReference type="SAM" id="MobiDB-lite"/>
    </source>
</evidence>
<dbReference type="GO" id="GO:0003824">
    <property type="term" value="F:catalytic activity"/>
    <property type="evidence" value="ECO:0007669"/>
    <property type="project" value="UniProtKB-ARBA"/>
</dbReference>
<dbReference type="Pfam" id="PF13018">
    <property type="entry name" value="ESPR"/>
    <property type="match status" value="1"/>
</dbReference>
<dbReference type="InterPro" id="IPR010069">
    <property type="entry name" value="CdiA_FHA1_rpt"/>
</dbReference>
<protein>
    <submittedName>
        <fullName evidence="3">Putative hemagglutinin-related protein</fullName>
    </submittedName>
</protein>
<sequence length="3878" mass="384840">MNAKCYRTVFNAVRGMLVAVEESARSTGKGRQSGGQAGMSAASTSSAARFAVLPVVFGAWCALGLPYTVQAQVVAAPGSGAQVIQTQNGLQQVNVARPNGSGVSLNTYTQFSVPSAGTILNNAPGITQTQQAGYINGNPNLLPGGSARIIVNQVTSTQPSTLRGYLEVAGPRAEVVIANPNGILVNGGGFVNTSRATLTTGVPVFGGSGSLDAYRVTGGQITVQGAGLNASNVDQVDLIARAVSVNASVYANQLNVVAGANQVDRNTLGATPIAGDGAAPANGIDVSQLGGMYANKILLASTEKGVGVSLRGVAAAQAGDLTLTAQGKLVLAGQTNASGNLSVSAQGGIDNTGTTYGRQSAAISTSGDLTNSGTLAAQQDLRVNANNVSSSGTLGAGVNSDGSLAHAGDLSVVAGGAMSATGQNVAGGNATLQGASVHLAGSQTSANGNLNLNAQAGNLDLTGATTSAGGTLNANAQGALINDRGHLSSQGAATVTAGSLSNQGGQVVSQNALSANIAGALSNQGGTLQAAGALNASAGSLDNTAGHIASLNTDGLNLTSAGRLTNGQGGTIGGNGNVAVQAGQLSNTGTISAVQNLGVSAAQTLTNAGTLAANGNTTVSAGTTLTNAGGTITAGQRTNVSAATLDNSAGTMTGNQLALAAANLINRSGTITQVGTGPATIAVSGTLDNTGGTLQTNSAGLALTPATLINDHGRITVAGTGVLSVATGALSNQGGLIATNGTLKLQATDVANQGGTLSGTQQVNVATSTLENGQQGTIESAAVSIAAQGAVDNTGGTVNASGALDVSAASLVNTGGTIQSSGAAPATVSTTGRLTNGAGGFIGANGNVTVSAGQLSNAGRLASQRDLLVNVGQTLDDNGGAILANRNATVKAGTLVNAGGTIAAGQKTSVTAATLDNSAGTLTGNQLALAAANLFNRSGTITQAGTGPITIGVSGTLDNTGGALRTNSADLALAPATLINDHGTITDSGTGTLSVTTGSLSNNGGTIATNGALDVQAGAVSNQGGKLSAQSQATLDVASLDNSAGGFVGAQGVSITDQGVLNNAGGTVAASGALTVSAGSIANAGGAIKNAGTQATNVSASQGLNNTQGGLIGGNGEVSVSGGSVDNSGGTVVAGGNAVVQSGGILRNVAGRVQGKGNAAVTAAGAITNTGGQIEADGAAATLQVTGASLDNTNGRVANAGTGATTVTAASVTNANAGGVAGAGTIGGNGDVTVSGQTLANTQGGQIVAGHDLTLATTRSVNNSGGTLSAANNVTVNAAGAAVVNQAGSMRGNGAVSLNAASIDNTSGKIGNDAGSGGSVAMTTGSLANQGGAIGSDRNLSVTTGQLSGDGRIIAGGDGAITIHGNYTHSAANQIQANHNLTFTTTGTLTNQGTLAAVNALTVNAASVDNRAGADLNSASTSVNADGAITNAGRIEGDTVATQSGSFDNTGTVIGNNVTLNARAISNTGPSAALAAATQLNLYASDSLSNTGGATIFSLGDVNIAANAARDGSGLLANRANLVNNDQSMIEAQGNLEIATQTLNNTRPAPTVQTVTTGTTSTHETKRGKYMACATMNAAPHGGCTQAVWNSGYKTPLDATFSTAQIVSQSSGPNPVDNVLVVNVNGQNQTIYYNAVTNNGNGTVTVNYWDAYDPHTNYVPSTEYATRSDGHNGYQRVEIARDTTTTTQQDQVTGGSAPQAQLLSGRNMTLANVGTINNNYSAIAAGGSIRIGTSQQGGAVGSGNYGGTTVNNVGRTLYQYQTQNIVSTYAWNEGTNQDVGAVAQAPVVMAPVAIGGTGGTLIANNAVQINATNLNNTNVAAASSATGATGGTLGANAAGVAVSTTAQPGVGSATGTQPAVGGVSTGTAQTVGAASAQQPAVNAPQSVAGRNGALNISLPTSGLFSLRTAPGQPYLIATDPRLTSYTKFISSDYMLSALNLNPQQVQKRLGDGFYEEKLVRDQITQLTGRVRLQGYGNNEDQYRALMASGVNAAKQFSLVPGIALTAAQMDALTSDIVWLVSQTVKLPDGSTQQVLAPVVYLAHTHANDLQPTGALIAADDVEIHAVGSATNSGVIKGGTQTVITATDIINRGGTIASDKTHGTTVVSASHDILNASGEISGNRVAAQAGHDIVNTTLVDTVGATAVAGDSRANVTLVGRQGAIASTGDLLVRAGNDLTVHGASITAGGNAQVTAGHDILVDAVRSTTSQSVTKNGEHHWEADSTTHQGSTISAGGSLAMQSGNDTTFKGAKVSAGQDLVVVAGGDLTATTVTDTSRYNNVAADDKARKESSRTYDETAIGTTFSAGRDATFAAVNANAGGQARTDGKGNVTFVGSSVTAGTAQQDSPSATAAAGNSDHMTAGRVDPTRTRSTASNKAGGVTIVADHDVTLAEAREVHDSSRSVSSESGSALSSKSASSSDAMHLDVGAGSSVSGNAVHVQAGNDLTVRNSAVVGSGDVSLNAVGGNVLITAGQNVRDESHSFEQKQSGFSGTGGIGIAYGHSGANGHSELHEVTQSDARSTVGSTGGNVSISAGKDAAIIGSDVMAGSAGGATGNIDVRAQNIRIEAGQDHAWSSASQEAHSSGISVGLVGTPLDTLRNQREAQRDPSKVSRVRNTFNEAGAGALDAPQLAIGFNSRGSRSQTSSESLTHSASQLTASGDIRLRATGNGATDANGRATSGDITVTGSTLSAGGTAALDAQRHVVLQASTDTYQESNSASTSGSHFTTAVTTLGDLGRNVGGGPNSSGVGLAPYGSAHSADNAAGSSSRQNASVVIGKSVQVQARTGDITVSGSGISALSDVDLLAKQGKVDIMAGTDTSSRHEDHSDRTIGDLGGNGYSGTVGVRSASRTLDTAKSQQSTIRSQISSAAGNVTIAAGDDVTVHGADVSAGGDLKVTGRNVLLDAGQDAERSRQTESSSQYGVTLAMSGYAVSIAQSVEQAGRAVEQHKDPRVAALYLAQAALMGYNAAQSGANSNDTGVGASNVPSAQTQTQAQSSAIVKATVSIGGGSSSSESSASANVNQGSTLRAGQNVTITATGKDASGKVVDGDIVARGSSISGRNVSLDAARDITLESRQDNTHQDSKSGGSNASIGVGFALGGNQNGFTLELAAGFNRAHADGDAVTHVNSSVNAADTLTLNAGRDANLRGAQASGNTVNATVGRNLNVESRQDTDNYASRSESGGAQVSLCIPPFCIGSAFSGSANLAEGRTDSTYASVVHQSGIAAGAGGYNVNVKGNTDLVGGVISSTADPSKNTLHTGTLTTRDVENHAAYSSEQSSFSASYTSSNPLNSDAVPSPLQQGVSNLASNAVGNAQGPIAGNASGTTRSAISAGTVVITDNAGQLAKTGKDAEATVAGLNRDTEHANDGAIGKIFDKEKVEEQQEIARLQAQVVQQVAPLLYKQVGDFLEKQPVEVRVAVHALVGGLISRAMGGEFAAGAAGAGVATLVMETLGKELDNSDALRKLSPDDRKALMQLVSGAVGGIVAGAASGSSSAAAAAGATSQMAEQFNRQLHPAETDLIKKLAQDKARQDCGGNAACIDQATIYWSDMLERTAKGLVDDQENAKNMAYLQAVLQTANIPNSEGARGGIDAYIKDLQAAQDMLAPYMGKTITVNGVVVTADGSAQTYFRATEAQRADSYANYVLGMQPPASVVAGVQMRDQNRLEHLATPNGSAQPVYPVEEWLIGGQVAGKVLGTAGRLLDSLDVAILGRATASSGGNISAQQITKEGLSLPVSAADRALLSQIGNLPNTALQGELREYVANNYFVRNGFTSLDGKCGSGNCFDGVYVKGNTVYINEVKPLNADGSIKLSGPSGNMDTQMTDTWVDSAITRLKDSGDPAAMQTAQLIKNAMDNKTLVKLVTGINNQGITAVRLVGGN</sequence>
<dbReference type="Pfam" id="PF05594">
    <property type="entry name" value="Fil_haemagg"/>
    <property type="match status" value="10"/>
</dbReference>
<proteinExistence type="predicted"/>
<dbReference type="EMBL" id="LN899819">
    <property type="protein sequence ID" value="CUV15546.1"/>
    <property type="molecule type" value="Genomic_DNA"/>
</dbReference>
<dbReference type="SUPFAM" id="SSF51126">
    <property type="entry name" value="Pectin lyase-like"/>
    <property type="match status" value="1"/>
</dbReference>
<gene>
    <name evidence="3" type="ORF">RUN39_v1_1640002</name>
</gene>
<evidence type="ECO:0000259" key="2">
    <source>
        <dbReference type="SMART" id="SM00912"/>
    </source>
</evidence>
<dbReference type="InterPro" id="IPR008619">
    <property type="entry name" value="Filamentous_hemagglutn_rpt"/>
</dbReference>
<dbReference type="InterPro" id="IPR012334">
    <property type="entry name" value="Pectin_lyas_fold"/>
</dbReference>
<dbReference type="CDD" id="cd20731">
    <property type="entry name" value="PoNe_FilH_TF-like"/>
    <property type="match status" value="1"/>
</dbReference>
<dbReference type="NCBIfam" id="TIGR01901">
    <property type="entry name" value="adhes_NPXG"/>
    <property type="match status" value="1"/>
</dbReference>
<feature type="region of interest" description="Disordered" evidence="1">
    <location>
        <begin position="3279"/>
        <end position="3300"/>
    </location>
</feature>
<evidence type="ECO:0000313" key="3">
    <source>
        <dbReference type="EMBL" id="CUV15546.1"/>
    </source>
</evidence>
<dbReference type="SMART" id="SM00912">
    <property type="entry name" value="Haemagg_act"/>
    <property type="match status" value="1"/>
</dbReference>